<evidence type="ECO:0000313" key="3">
    <source>
        <dbReference type="Proteomes" id="UP000188320"/>
    </source>
</evidence>
<gene>
    <name evidence="2" type="ORF">AX774_g3008</name>
</gene>
<dbReference type="Gene3D" id="1.20.1250.20">
    <property type="entry name" value="MFS general substrate transporter like domains"/>
    <property type="match status" value="1"/>
</dbReference>
<keyword evidence="1" id="KW-1133">Transmembrane helix</keyword>
<organism evidence="2 3">
    <name type="scientific">Zancudomyces culisetae</name>
    <name type="common">Gut fungus</name>
    <name type="synonym">Smittium culisetae</name>
    <dbReference type="NCBI Taxonomy" id="1213189"/>
    <lineage>
        <taxon>Eukaryota</taxon>
        <taxon>Fungi</taxon>
        <taxon>Fungi incertae sedis</taxon>
        <taxon>Zoopagomycota</taxon>
        <taxon>Kickxellomycotina</taxon>
        <taxon>Harpellomycetes</taxon>
        <taxon>Harpellales</taxon>
        <taxon>Legeriomycetaceae</taxon>
        <taxon>Zancudomyces</taxon>
    </lineage>
</organism>
<accession>A0A1R1PRA0</accession>
<feature type="transmembrane region" description="Helical" evidence="1">
    <location>
        <begin position="30"/>
        <end position="51"/>
    </location>
</feature>
<dbReference type="OrthoDB" id="2985014at2759"/>
<reference evidence="3" key="1">
    <citation type="submission" date="2017-01" db="EMBL/GenBank/DDBJ databases">
        <authorList>
            <person name="Wang Y."/>
            <person name="White M."/>
            <person name="Kvist S."/>
            <person name="Moncalvo J.-M."/>
        </authorList>
    </citation>
    <scope>NUCLEOTIDE SEQUENCE [LARGE SCALE GENOMIC DNA]</scope>
    <source>
        <strain evidence="3">COL-18-3</strain>
    </source>
</reference>
<comment type="caution">
    <text evidence="2">The sequence shown here is derived from an EMBL/GenBank/DDBJ whole genome shotgun (WGS) entry which is preliminary data.</text>
</comment>
<proteinExistence type="predicted"/>
<keyword evidence="1" id="KW-0812">Transmembrane</keyword>
<evidence type="ECO:0000313" key="2">
    <source>
        <dbReference type="EMBL" id="OMH83496.1"/>
    </source>
</evidence>
<dbReference type="SUPFAM" id="SSF103473">
    <property type="entry name" value="MFS general substrate transporter"/>
    <property type="match status" value="1"/>
</dbReference>
<evidence type="ECO:0000256" key="1">
    <source>
        <dbReference type="SAM" id="Phobius"/>
    </source>
</evidence>
<dbReference type="EMBL" id="LSSK01000394">
    <property type="protein sequence ID" value="OMH83496.1"/>
    <property type="molecule type" value="Genomic_DNA"/>
</dbReference>
<keyword evidence="3" id="KW-1185">Reference proteome</keyword>
<dbReference type="InterPro" id="IPR036259">
    <property type="entry name" value="MFS_trans_sf"/>
</dbReference>
<dbReference type="Proteomes" id="UP000188320">
    <property type="component" value="Unassembled WGS sequence"/>
</dbReference>
<sequence length="99" mass="11251">MGALEAGLSPGVVTYLPFWYTLDEIPTRMFMFYTALALTGVFGPVIAYGFSELPHQLCNQRNRDIWTNNHKQRGLFSRSITLTLCTTGSHIFYYASFIC</sequence>
<keyword evidence="1" id="KW-0472">Membrane</keyword>
<dbReference type="AlphaFoldDB" id="A0A1R1PRA0"/>
<protein>
    <submittedName>
        <fullName evidence="2">Uncharacterized protein</fullName>
    </submittedName>
</protein>
<name>A0A1R1PRA0_ZANCU</name>